<dbReference type="Gene3D" id="3.10.490.20">
    <property type="match status" value="1"/>
</dbReference>
<dbReference type="VEuPathDB" id="FungiDB:PSHT_02143"/>
<dbReference type="Pfam" id="PF18199">
    <property type="entry name" value="Dynein_C"/>
    <property type="match status" value="1"/>
</dbReference>
<evidence type="ECO:0000259" key="1">
    <source>
        <dbReference type="Pfam" id="PF18199"/>
    </source>
</evidence>
<gene>
    <name evidence="2" type="ORF">PSTT_09990</name>
</gene>
<evidence type="ECO:0000313" key="3">
    <source>
        <dbReference type="Proteomes" id="UP000239156"/>
    </source>
</evidence>
<comment type="caution">
    <text evidence="2">The sequence shown here is derived from an EMBL/GenBank/DDBJ whole genome shotgun (WGS) entry which is preliminary data.</text>
</comment>
<proteinExistence type="predicted"/>
<name>A0A2S4V649_9BASI</name>
<dbReference type="VEuPathDB" id="FungiDB:PSTT_09990"/>
<dbReference type="EMBL" id="PKSL01000104">
    <property type="protein sequence ID" value="POW05002.1"/>
    <property type="molecule type" value="Genomic_DNA"/>
</dbReference>
<reference evidence="2" key="1">
    <citation type="submission" date="2017-12" db="EMBL/GenBank/DDBJ databases">
        <title>Gene loss provides genomic basis for host adaptation in cereal stripe rust fungi.</title>
        <authorList>
            <person name="Xia C."/>
        </authorList>
    </citation>
    <scope>NUCLEOTIDE SEQUENCE [LARGE SCALE GENOMIC DNA]</scope>
    <source>
        <strain evidence="2">93-210</strain>
    </source>
</reference>
<accession>A0A2S4V649</accession>
<feature type="domain" description="Dynein heavy chain C-terminal" evidence="1">
    <location>
        <begin position="11"/>
        <end position="80"/>
    </location>
</feature>
<evidence type="ECO:0000313" key="2">
    <source>
        <dbReference type="EMBL" id="POW05002.1"/>
    </source>
</evidence>
<dbReference type="InterPro" id="IPR041228">
    <property type="entry name" value="Dynein_C"/>
</dbReference>
<protein>
    <recommendedName>
        <fullName evidence="1">Dynein heavy chain C-terminal domain-containing protein</fullName>
    </recommendedName>
</protein>
<dbReference type="AlphaFoldDB" id="A0A2S4V649"/>
<organism evidence="2 3">
    <name type="scientific">Puccinia striiformis</name>
    <dbReference type="NCBI Taxonomy" id="27350"/>
    <lineage>
        <taxon>Eukaryota</taxon>
        <taxon>Fungi</taxon>
        <taxon>Dikarya</taxon>
        <taxon>Basidiomycota</taxon>
        <taxon>Pucciniomycotina</taxon>
        <taxon>Pucciniomycetes</taxon>
        <taxon>Pucciniales</taxon>
        <taxon>Pucciniaceae</taxon>
        <taxon>Puccinia</taxon>
    </lineage>
</organism>
<dbReference type="InterPro" id="IPR043160">
    <property type="entry name" value="Dynein_C_barrel"/>
</dbReference>
<keyword evidence="3" id="KW-1185">Reference proteome</keyword>
<sequence length="109" mass="12446">MKIIESDNLKDSIRLGLLFFPDGFLTATRQFVSCQTRISLEVLKLQLFIDYQASVSDEIQVNGFKLQGLIIQGGCLKESRLEFNEGGDYLPNGTILQYIQTNQRRKDNQ</sequence>
<dbReference type="Proteomes" id="UP000239156">
    <property type="component" value="Unassembled WGS sequence"/>
</dbReference>